<dbReference type="GeneID" id="62209454"/>
<dbReference type="RefSeq" id="XP_038781045.1">
    <property type="nucleotide sequence ID" value="XM_038936276.1"/>
</dbReference>
<accession>A0A8H7E8P2</accession>
<comment type="similarity">
    <text evidence="1">Belongs to the thioredoxin family.</text>
</comment>
<dbReference type="PANTHER" id="PTHR46115">
    <property type="entry name" value="THIOREDOXIN-LIKE PROTEIN 1"/>
    <property type="match status" value="1"/>
</dbReference>
<keyword evidence="6" id="KW-1185">Reference proteome</keyword>
<evidence type="ECO:0000259" key="4">
    <source>
        <dbReference type="PROSITE" id="PS51352"/>
    </source>
</evidence>
<reference evidence="5" key="2">
    <citation type="submission" date="2020-08" db="EMBL/GenBank/DDBJ databases">
        <title>Draft Genome Sequence of Cumin Blight Pathogen Alternaria burnsii.</title>
        <authorList>
            <person name="Feng Z."/>
        </authorList>
    </citation>
    <scope>NUCLEOTIDE SEQUENCE</scope>
    <source>
        <strain evidence="5">CBS107.38</strain>
    </source>
</reference>
<dbReference type="InterPro" id="IPR036249">
    <property type="entry name" value="Thioredoxin-like_sf"/>
</dbReference>
<gene>
    <name evidence="5" type="ORF">GT037_011229</name>
</gene>
<dbReference type="EMBL" id="JAAABM010000030">
    <property type="protein sequence ID" value="KAF7670650.1"/>
    <property type="molecule type" value="Genomic_DNA"/>
</dbReference>
<protein>
    <submittedName>
        <fullName evidence="5">Thioredoxin-like protein</fullName>
    </submittedName>
</protein>
<dbReference type="PROSITE" id="PS51352">
    <property type="entry name" value="THIOREDOXIN_2"/>
    <property type="match status" value="1"/>
</dbReference>
<name>A0A8H7E8P2_9PLEO</name>
<proteinExistence type="inferred from homology"/>
<evidence type="ECO:0000313" key="6">
    <source>
        <dbReference type="Proteomes" id="UP000596902"/>
    </source>
</evidence>
<dbReference type="SUPFAM" id="SSF52833">
    <property type="entry name" value="Thioredoxin-like"/>
    <property type="match status" value="1"/>
</dbReference>
<dbReference type="AlphaFoldDB" id="A0A8H7E8P2"/>
<evidence type="ECO:0000256" key="1">
    <source>
        <dbReference type="ARBA" id="ARBA00008987"/>
    </source>
</evidence>
<feature type="domain" description="Thioredoxin" evidence="4">
    <location>
        <begin position="1"/>
        <end position="110"/>
    </location>
</feature>
<evidence type="ECO:0000313" key="5">
    <source>
        <dbReference type="EMBL" id="KAF7670650.1"/>
    </source>
</evidence>
<evidence type="ECO:0000256" key="2">
    <source>
        <dbReference type="ARBA" id="ARBA00023157"/>
    </source>
</evidence>
<dbReference type="InterPro" id="IPR013766">
    <property type="entry name" value="Thioredoxin_domain"/>
</dbReference>
<dbReference type="CDD" id="cd02947">
    <property type="entry name" value="TRX_family"/>
    <property type="match status" value="1"/>
</dbReference>
<feature type="region of interest" description="Disordered" evidence="3">
    <location>
        <begin position="638"/>
        <end position="680"/>
    </location>
</feature>
<keyword evidence="2" id="KW-1015">Disulfide bond</keyword>
<reference evidence="5" key="1">
    <citation type="submission" date="2020-01" db="EMBL/GenBank/DDBJ databases">
        <authorList>
            <person name="Feng Z.H.Z."/>
        </authorList>
    </citation>
    <scope>NUCLEOTIDE SEQUENCE</scope>
    <source>
        <strain evidence="5">CBS107.38</strain>
    </source>
</reference>
<dbReference type="Proteomes" id="UP000596902">
    <property type="component" value="Unassembled WGS sequence"/>
</dbReference>
<dbReference type="Pfam" id="PF00085">
    <property type="entry name" value="Thioredoxin"/>
    <property type="match status" value="1"/>
</dbReference>
<comment type="caution">
    <text evidence="5">The sequence shown here is derived from an EMBL/GenBank/DDBJ whole genome shotgun (WGS) entry which is preliminary data.</text>
</comment>
<organism evidence="5 6">
    <name type="scientific">Alternaria burnsii</name>
    <dbReference type="NCBI Taxonomy" id="1187904"/>
    <lineage>
        <taxon>Eukaryota</taxon>
        <taxon>Fungi</taxon>
        <taxon>Dikarya</taxon>
        <taxon>Ascomycota</taxon>
        <taxon>Pezizomycotina</taxon>
        <taxon>Dothideomycetes</taxon>
        <taxon>Pleosporomycetidae</taxon>
        <taxon>Pleosporales</taxon>
        <taxon>Pleosporineae</taxon>
        <taxon>Pleosporaceae</taxon>
        <taxon>Alternaria</taxon>
        <taxon>Alternaria sect. Alternaria</taxon>
    </lineage>
</organism>
<evidence type="ECO:0000256" key="3">
    <source>
        <dbReference type="SAM" id="MobiDB-lite"/>
    </source>
</evidence>
<sequence length="855" mass="94999">MSSDHPEIPTLHSKAEYLRAVMYEGVTILEGTATWCKNCHIIAPEVAKMVTEYPNVKFYTYDVEECEDIAQELGVRSMPTFSVFKDGDIMQGVTGAKPKEIRKAIEGCLIKRQMTKLAVYEQIIARPSNTIENKCTSIIKAKQQILQATLKANQKRYTNMVVMSPMKHLPIYYHVPAISISELSRFTSTEVKAFENVTTIHLSLFQLTVNRAVLEQEIRNIRSKERRQTEPVKFIDAVKDAEEIQDIKSIIKECGDTMREHESWIMSLHLKVWAATNAANRAAKSDVEMPRISTRSLSPAATAIAATPLSAPTPATTACGIATVEPIKIASVQVAVADRPPEVKAAAKDIKARKASNVVATVPKSTTAITKGDKTLSSITLCATRKQFANVKNVERTKFVVGDIGWFPILRPSVSKSSFDIYTEFGYICAKSYPLIIVETLEDCMLGLVISTSNGNGLRLKCDAVKSRSALLVNETSRNPTFSDWGQELFPRKMLRVKGSSEYSPAAGAYVDMLNVIMIPYDTRFQKKGMDFLGDTSHHDYKPISPIWPAVVSENMKHLRGMIANEALAIELEQERMRSLFPQYSKMRWDGATSKDLADKEAELEGISAKLKRCVQNFETYVVEWNKAIEHAEVGVKRKRTAQEGVDNEGSPPPASKAKTSETDTASDLPRFEESPSTIPRPIVQNRYKSVRNVDPKTISVGDIGWAPLPRMALSNSINKTIPSEYGKVSIKVYPFIIVKKLDDCMLGLVISTARGHGLKNKEASVRQRSCYVTGPNFKGFDDPPFGWAMSPRCQNLVVAGTGYEPATGAFVDMLDSHKIYYNSRFEKSGCLTIQSRVDLGRMRLSALLWGASEG</sequence>
<dbReference type="Gene3D" id="3.40.30.10">
    <property type="entry name" value="Glutaredoxin"/>
    <property type="match status" value="1"/>
</dbReference>